<protein>
    <recommendedName>
        <fullName evidence="4">Small acid-soluble spore protein (Thioredoxin-like protein)</fullName>
    </recommendedName>
</protein>
<gene>
    <name evidence="2" type="ORF">SAMN05877842_10497</name>
</gene>
<feature type="region of interest" description="Disordered" evidence="1">
    <location>
        <begin position="49"/>
        <end position="68"/>
    </location>
</feature>
<evidence type="ECO:0008006" key="4">
    <source>
        <dbReference type="Google" id="ProtNLM"/>
    </source>
</evidence>
<sequence>MKQNPQRKVQKTNKDFIPKEEMIRNIEKNMETAEINMDYAGKEELEHLQEKNERRRHEIQKLKNEPLD</sequence>
<dbReference type="Pfam" id="PF19824">
    <property type="entry name" value="Tlp"/>
    <property type="match status" value="1"/>
</dbReference>
<organism evidence="2 3">
    <name type="scientific">Ureibacillus acetophenoni</name>
    <dbReference type="NCBI Taxonomy" id="614649"/>
    <lineage>
        <taxon>Bacteria</taxon>
        <taxon>Bacillati</taxon>
        <taxon>Bacillota</taxon>
        <taxon>Bacilli</taxon>
        <taxon>Bacillales</taxon>
        <taxon>Caryophanaceae</taxon>
        <taxon>Ureibacillus</taxon>
    </lineage>
</organism>
<keyword evidence="3" id="KW-1185">Reference proteome</keyword>
<evidence type="ECO:0000313" key="2">
    <source>
        <dbReference type="EMBL" id="SOC38327.1"/>
    </source>
</evidence>
<dbReference type="Proteomes" id="UP000219252">
    <property type="component" value="Unassembled WGS sequence"/>
</dbReference>
<accession>A0A285U9E9</accession>
<dbReference type="RefSeq" id="WP_097149096.1">
    <property type="nucleotide sequence ID" value="NZ_OBQC01000004.1"/>
</dbReference>
<dbReference type="EMBL" id="OBQC01000004">
    <property type="protein sequence ID" value="SOC38327.1"/>
    <property type="molecule type" value="Genomic_DNA"/>
</dbReference>
<evidence type="ECO:0000313" key="3">
    <source>
        <dbReference type="Proteomes" id="UP000219252"/>
    </source>
</evidence>
<reference evidence="3" key="1">
    <citation type="submission" date="2017-08" db="EMBL/GenBank/DDBJ databases">
        <authorList>
            <person name="Varghese N."/>
            <person name="Submissions S."/>
        </authorList>
    </citation>
    <scope>NUCLEOTIDE SEQUENCE [LARGE SCALE GENOMIC DNA]</scope>
    <source>
        <strain evidence="3">JC23</strain>
    </source>
</reference>
<dbReference type="AlphaFoldDB" id="A0A285U9E9"/>
<dbReference type="InterPro" id="IPR017524">
    <property type="entry name" value="SASP_thioredoxin-like"/>
</dbReference>
<evidence type="ECO:0000256" key="1">
    <source>
        <dbReference type="SAM" id="MobiDB-lite"/>
    </source>
</evidence>
<name>A0A285U9E9_9BACL</name>
<proteinExistence type="predicted"/>
<dbReference type="OrthoDB" id="2739512at2"/>